<dbReference type="Pfam" id="PF12687">
    <property type="entry name" value="DUF3801"/>
    <property type="match status" value="1"/>
</dbReference>
<dbReference type="EMBL" id="JACRTE010000101">
    <property type="protein sequence ID" value="MBC8597619.1"/>
    <property type="molecule type" value="Genomic_DNA"/>
</dbReference>
<feature type="compositionally biased region" description="Basic and acidic residues" evidence="1">
    <location>
        <begin position="142"/>
        <end position="160"/>
    </location>
</feature>
<dbReference type="Proteomes" id="UP000647416">
    <property type="component" value="Unassembled WGS sequence"/>
</dbReference>
<dbReference type="AlphaFoldDB" id="A0A926FFP2"/>
<evidence type="ECO:0000256" key="1">
    <source>
        <dbReference type="SAM" id="MobiDB-lite"/>
    </source>
</evidence>
<gene>
    <name evidence="2" type="ORF">H8706_12250</name>
</gene>
<feature type="non-terminal residue" evidence="2">
    <location>
        <position position="166"/>
    </location>
</feature>
<proteinExistence type="predicted"/>
<organism evidence="2 3">
    <name type="scientific">Qingrenia yutianensis</name>
    <dbReference type="NCBI Taxonomy" id="2763676"/>
    <lineage>
        <taxon>Bacteria</taxon>
        <taxon>Bacillati</taxon>
        <taxon>Bacillota</taxon>
        <taxon>Clostridia</taxon>
        <taxon>Eubacteriales</taxon>
        <taxon>Oscillospiraceae</taxon>
        <taxon>Qingrenia</taxon>
    </lineage>
</organism>
<reference evidence="2" key="1">
    <citation type="submission" date="2020-08" db="EMBL/GenBank/DDBJ databases">
        <title>Genome public.</title>
        <authorList>
            <person name="Liu C."/>
            <person name="Sun Q."/>
        </authorList>
    </citation>
    <scope>NUCLEOTIDE SEQUENCE</scope>
    <source>
        <strain evidence="2">NSJ-50</strain>
    </source>
</reference>
<dbReference type="InterPro" id="IPR024234">
    <property type="entry name" value="DUF3801"/>
</dbReference>
<dbReference type="RefSeq" id="WP_262432867.1">
    <property type="nucleotide sequence ID" value="NZ_JACRTE010000101.1"/>
</dbReference>
<feature type="region of interest" description="Disordered" evidence="1">
    <location>
        <begin position="125"/>
        <end position="166"/>
    </location>
</feature>
<evidence type="ECO:0000313" key="2">
    <source>
        <dbReference type="EMBL" id="MBC8597619.1"/>
    </source>
</evidence>
<protein>
    <submittedName>
        <fullName evidence="2">PcfB family protein</fullName>
    </submittedName>
</protein>
<keyword evidence="3" id="KW-1185">Reference proteome</keyword>
<accession>A0A926FFP2</accession>
<evidence type="ECO:0000313" key="3">
    <source>
        <dbReference type="Proteomes" id="UP000647416"/>
    </source>
</evidence>
<comment type="caution">
    <text evidence="2">The sequence shown here is derived from an EMBL/GenBank/DDBJ whole genome shotgun (WGS) entry which is preliminary data.</text>
</comment>
<sequence>MNTSGEVADLMAKEAIQMTESAVKLTALGVKNLAAIVMALAKDDGKTEGVAKLKQMLKTGKQLCIMQIKETDLKKFNAEAKNYGIMYRPVADKTNDNGLCDVIAFQDDIPRLNYIMEKLGYSATEHEIEPEVPEQTEVTSDNTKDENSKNRPSRAERTNENPHGSK</sequence>
<name>A0A926FFP2_9FIRM</name>